<gene>
    <name evidence="2" type="ORF">BTN49_1472</name>
</gene>
<reference evidence="3" key="1">
    <citation type="submission" date="2017-04" db="EMBL/GenBank/DDBJ databases">
        <title>Genome evolution of the luminous symbionts of deep sea anglerfish.</title>
        <authorList>
            <person name="Hendry T.A."/>
        </authorList>
    </citation>
    <scope>NUCLEOTIDE SEQUENCE [LARGE SCALE GENOMIC DNA]</scope>
</reference>
<keyword evidence="1" id="KW-0812">Transmembrane</keyword>
<name>A0A2A5T441_9GAMM</name>
<keyword evidence="3" id="KW-1185">Reference proteome</keyword>
<dbReference type="Proteomes" id="UP000219020">
    <property type="component" value="Unassembled WGS sequence"/>
</dbReference>
<dbReference type="AlphaFoldDB" id="A0A2A5T441"/>
<dbReference type="EMBL" id="NBYY01000013">
    <property type="protein sequence ID" value="PCS22914.1"/>
    <property type="molecule type" value="Genomic_DNA"/>
</dbReference>
<evidence type="ECO:0000256" key="1">
    <source>
        <dbReference type="SAM" id="Phobius"/>
    </source>
</evidence>
<proteinExistence type="predicted"/>
<accession>A0A2A5T441</accession>
<keyword evidence="1" id="KW-0472">Membrane</keyword>
<comment type="caution">
    <text evidence="2">The sequence shown here is derived from an EMBL/GenBank/DDBJ whole genome shotgun (WGS) entry which is preliminary data.</text>
</comment>
<keyword evidence="1" id="KW-1133">Transmembrane helix</keyword>
<evidence type="ECO:0000313" key="2">
    <source>
        <dbReference type="EMBL" id="PCS22914.1"/>
    </source>
</evidence>
<evidence type="ECO:0000313" key="3">
    <source>
        <dbReference type="Proteomes" id="UP000219020"/>
    </source>
</evidence>
<feature type="transmembrane region" description="Helical" evidence="1">
    <location>
        <begin position="36"/>
        <end position="55"/>
    </location>
</feature>
<protein>
    <submittedName>
        <fullName evidence="2">Mobile element protein</fullName>
    </submittedName>
</protein>
<organism evidence="2 3">
    <name type="scientific">Candidatus Enterovibrio escicola</name>
    <dbReference type="NCBI Taxonomy" id="1927127"/>
    <lineage>
        <taxon>Bacteria</taxon>
        <taxon>Pseudomonadati</taxon>
        <taxon>Pseudomonadota</taxon>
        <taxon>Gammaproteobacteria</taxon>
        <taxon>Vibrionales</taxon>
        <taxon>Vibrionaceae</taxon>
        <taxon>Enterovibrio</taxon>
    </lineage>
</organism>
<sequence>MHNSDAVFTDIADFCQVLLPAYKKHRISNFKTKNRAYRFSIGEVMTIIIFFYQSGFRYFKM</sequence>